<dbReference type="RefSeq" id="WP_107839646.1">
    <property type="nucleotide sequence ID" value="NZ_JARSFG010000042.1"/>
</dbReference>
<dbReference type="Proteomes" id="UP001344888">
    <property type="component" value="Unassembled WGS sequence"/>
</dbReference>
<keyword evidence="3" id="KW-1185">Reference proteome</keyword>
<evidence type="ECO:0000313" key="2">
    <source>
        <dbReference type="EMBL" id="MEC1180695.1"/>
    </source>
</evidence>
<dbReference type="EMBL" id="JARSFG010000042">
    <property type="protein sequence ID" value="MEC1180695.1"/>
    <property type="molecule type" value="Genomic_DNA"/>
</dbReference>
<protein>
    <recommendedName>
        <fullName evidence="4">Aspartyl/asparaginyl-tRNA synthetase</fullName>
    </recommendedName>
</protein>
<evidence type="ECO:0000256" key="1">
    <source>
        <dbReference type="SAM" id="Phobius"/>
    </source>
</evidence>
<reference evidence="2 3" key="1">
    <citation type="submission" date="2023-03" db="EMBL/GenBank/DDBJ databases">
        <title>Bacillus Genome Sequencing.</title>
        <authorList>
            <person name="Dunlap C."/>
        </authorList>
    </citation>
    <scope>NUCLEOTIDE SEQUENCE [LARGE SCALE GENOMIC DNA]</scope>
    <source>
        <strain evidence="2 3">B-59205</strain>
    </source>
</reference>
<keyword evidence="1" id="KW-1133">Transmembrane helix</keyword>
<accession>A0AAW9NX72</accession>
<feature type="transmembrane region" description="Helical" evidence="1">
    <location>
        <begin position="5"/>
        <end position="23"/>
    </location>
</feature>
<gene>
    <name evidence="2" type="ORF">P9B03_19755</name>
</gene>
<evidence type="ECO:0008006" key="4">
    <source>
        <dbReference type="Google" id="ProtNLM"/>
    </source>
</evidence>
<name>A0AAW9NX72_9BACL</name>
<comment type="caution">
    <text evidence="2">The sequence shown here is derived from an EMBL/GenBank/DDBJ whole genome shotgun (WGS) entry which is preliminary data.</text>
</comment>
<keyword evidence="1" id="KW-0472">Membrane</keyword>
<evidence type="ECO:0000313" key="3">
    <source>
        <dbReference type="Proteomes" id="UP001344888"/>
    </source>
</evidence>
<proteinExistence type="predicted"/>
<sequence>MNDKLIALLLVTGSSLLALFFIIKQNFNLAVLCLTIMFTFSNFFRYRSFMRQGYVKEAKWMRNLAIFFGLATVAVVYILVTK</sequence>
<organism evidence="2 3">
    <name type="scientific">Metasolibacillus meyeri</name>
    <dbReference type="NCBI Taxonomy" id="1071052"/>
    <lineage>
        <taxon>Bacteria</taxon>
        <taxon>Bacillati</taxon>
        <taxon>Bacillota</taxon>
        <taxon>Bacilli</taxon>
        <taxon>Bacillales</taxon>
        <taxon>Caryophanaceae</taxon>
        <taxon>Metasolibacillus</taxon>
    </lineage>
</organism>
<feature type="transmembrane region" description="Helical" evidence="1">
    <location>
        <begin position="29"/>
        <end position="48"/>
    </location>
</feature>
<feature type="transmembrane region" description="Helical" evidence="1">
    <location>
        <begin position="60"/>
        <end position="80"/>
    </location>
</feature>
<keyword evidence="1" id="KW-0812">Transmembrane</keyword>
<dbReference type="AlphaFoldDB" id="A0AAW9NX72"/>